<keyword evidence="5 7" id="KW-1133">Transmembrane helix</keyword>
<dbReference type="STRING" id="1265313.HRUBRA_00110"/>
<feature type="transmembrane region" description="Helical" evidence="7">
    <location>
        <begin position="208"/>
        <end position="231"/>
    </location>
</feature>
<dbReference type="InterPro" id="IPR017039">
    <property type="entry name" value="Virul_fac_BrkB"/>
</dbReference>
<accession>A0A095VW55</accession>
<dbReference type="PANTHER" id="PTHR30213:SF0">
    <property type="entry name" value="UPF0761 MEMBRANE PROTEIN YIHY"/>
    <property type="match status" value="1"/>
</dbReference>
<keyword evidence="2 7" id="KW-1003">Cell membrane</keyword>
<gene>
    <name evidence="8" type="ORF">HRUBRA_00110</name>
</gene>
<keyword evidence="3" id="KW-0997">Cell inner membrane</keyword>
<evidence type="ECO:0000256" key="1">
    <source>
        <dbReference type="ARBA" id="ARBA00004651"/>
    </source>
</evidence>
<dbReference type="EMBL" id="AUVB01000003">
    <property type="protein sequence ID" value="KGE05288.1"/>
    <property type="molecule type" value="Genomic_DNA"/>
</dbReference>
<evidence type="ECO:0000313" key="9">
    <source>
        <dbReference type="Proteomes" id="UP000029640"/>
    </source>
</evidence>
<keyword evidence="6 7" id="KW-0472">Membrane</keyword>
<evidence type="ECO:0000256" key="6">
    <source>
        <dbReference type="ARBA" id="ARBA00023136"/>
    </source>
</evidence>
<keyword evidence="4 7" id="KW-0812">Transmembrane</keyword>
<reference evidence="8 9" key="1">
    <citation type="journal article" date="2014" name="Genome Announc.">
        <title>Genome Sequence of Gammaproteobacterial Pseudohaliea rubra Type Strain DSM 19751, Isolated from Coastal Seawater of the Mediterranean Sea.</title>
        <authorList>
            <person name="Spring S."/>
            <person name="Fiebig A."/>
            <person name="Riedel T."/>
            <person name="Goker M."/>
            <person name="Klenk H.P."/>
        </authorList>
    </citation>
    <scope>NUCLEOTIDE SEQUENCE [LARGE SCALE GENOMIC DNA]</scope>
    <source>
        <strain evidence="8 9">DSM 19751</strain>
    </source>
</reference>
<dbReference type="OrthoDB" id="9808671at2"/>
<feature type="transmembrane region" description="Helical" evidence="7">
    <location>
        <begin position="136"/>
        <end position="159"/>
    </location>
</feature>
<evidence type="ECO:0000256" key="5">
    <source>
        <dbReference type="ARBA" id="ARBA00022989"/>
    </source>
</evidence>
<evidence type="ECO:0000256" key="7">
    <source>
        <dbReference type="HAMAP-Rule" id="MF_00672"/>
    </source>
</evidence>
<feature type="transmembrane region" description="Helical" evidence="7">
    <location>
        <begin position="96"/>
        <end position="115"/>
    </location>
</feature>
<evidence type="ECO:0000256" key="4">
    <source>
        <dbReference type="ARBA" id="ARBA00022692"/>
    </source>
</evidence>
<dbReference type="AlphaFoldDB" id="A0A095VW55"/>
<dbReference type="NCBIfam" id="TIGR00765">
    <property type="entry name" value="yihY_not_rbn"/>
    <property type="match status" value="1"/>
</dbReference>
<evidence type="ECO:0000313" key="8">
    <source>
        <dbReference type="EMBL" id="KGE05288.1"/>
    </source>
</evidence>
<dbReference type="InterPro" id="IPR023679">
    <property type="entry name" value="UPF0761_bac"/>
</dbReference>
<dbReference type="RefSeq" id="WP_052094625.1">
    <property type="nucleotide sequence ID" value="NZ_KN234768.1"/>
</dbReference>
<name>A0A095VW55_9GAMM</name>
<sequence length="407" mass="45472">MPAIPAQFLPWLHRLQYLYERFISDRCRDTAAALTYMSLFAMVPLLTVLYTMASAIPAFQGVEANIQNLLFEHLMPETSSEMEQYLEDFSRQAKNLTGFGIAFLVATAILMLRNIERSFNRIWRTPENRSPVSSFLLYWAVLSLTPLTIGLGLAASTYLASFASRLDYLDVLGAGTALLRVAPFLLSILGFTLVYAAVPNCRVPLKHALIGGALAAIAFNIARSLFTTLVAGSSITFIYGAFAAVPLFLLWIFISWNIVLIAAIVVHSLSAYQTSEQAARPLVLKALEALYLLWIRQRRGEALREIDLLTDRSCGIDSESWGRLRDSLLAQQVISQNDRGHYLLARDLHDITLWQVLHWTRGDALATAYDRSHSVNGWEQRALALLAAQEDSNRDALSINLAELFDQ</sequence>
<comment type="similarity">
    <text evidence="7">Belongs to the UPF0761 family.</text>
</comment>
<dbReference type="PANTHER" id="PTHR30213">
    <property type="entry name" value="INNER MEMBRANE PROTEIN YHJD"/>
    <property type="match status" value="1"/>
</dbReference>
<feature type="transmembrane region" description="Helical" evidence="7">
    <location>
        <begin position="171"/>
        <end position="196"/>
    </location>
</feature>
<proteinExistence type="inferred from homology"/>
<dbReference type="eggNOG" id="COG1295">
    <property type="taxonomic scope" value="Bacteria"/>
</dbReference>
<dbReference type="HAMAP" id="MF_00672">
    <property type="entry name" value="UPF0761"/>
    <property type="match status" value="1"/>
</dbReference>
<evidence type="ECO:0000256" key="3">
    <source>
        <dbReference type="ARBA" id="ARBA00022519"/>
    </source>
</evidence>
<comment type="subcellular location">
    <subcellularLocation>
        <location evidence="1 7">Cell membrane</location>
        <topology evidence="1 7">Multi-pass membrane protein</topology>
    </subcellularLocation>
</comment>
<comment type="caution">
    <text evidence="8">The sequence shown here is derived from an EMBL/GenBank/DDBJ whole genome shotgun (WGS) entry which is preliminary data.</text>
</comment>
<protein>
    <recommendedName>
        <fullName evidence="7">UPF0761 membrane protein HRUBRA_00110</fullName>
    </recommendedName>
</protein>
<evidence type="ECO:0000256" key="2">
    <source>
        <dbReference type="ARBA" id="ARBA00022475"/>
    </source>
</evidence>
<organism evidence="8 9">
    <name type="scientific">Pseudohaliea rubra DSM 19751</name>
    <dbReference type="NCBI Taxonomy" id="1265313"/>
    <lineage>
        <taxon>Bacteria</taxon>
        <taxon>Pseudomonadati</taxon>
        <taxon>Pseudomonadota</taxon>
        <taxon>Gammaproteobacteria</taxon>
        <taxon>Cellvibrionales</taxon>
        <taxon>Halieaceae</taxon>
        <taxon>Pseudohaliea</taxon>
    </lineage>
</organism>
<keyword evidence="9" id="KW-1185">Reference proteome</keyword>
<dbReference type="HOGENOM" id="CLU_032288_1_0_6"/>
<dbReference type="Pfam" id="PF03631">
    <property type="entry name" value="Virul_fac_BrkB"/>
    <property type="match status" value="1"/>
</dbReference>
<dbReference type="GO" id="GO:0005886">
    <property type="term" value="C:plasma membrane"/>
    <property type="evidence" value="ECO:0007669"/>
    <property type="project" value="UniProtKB-SubCell"/>
</dbReference>
<dbReference type="Proteomes" id="UP000029640">
    <property type="component" value="Unassembled WGS sequence"/>
</dbReference>
<feature type="transmembrane region" description="Helical" evidence="7">
    <location>
        <begin position="237"/>
        <end position="266"/>
    </location>
</feature>
<feature type="transmembrane region" description="Helical" evidence="7">
    <location>
        <begin position="31"/>
        <end position="53"/>
    </location>
</feature>